<evidence type="ECO:0000313" key="3">
    <source>
        <dbReference type="EMBL" id="CAG9165421.1"/>
    </source>
</evidence>
<name>A0ABN7XZ37_9BURK</name>
<evidence type="ECO:0000256" key="1">
    <source>
        <dbReference type="SAM" id="Coils"/>
    </source>
</evidence>
<organism evidence="3 4">
    <name type="scientific">Cupriavidus pinatubonensis</name>
    <dbReference type="NCBI Taxonomy" id="248026"/>
    <lineage>
        <taxon>Bacteria</taxon>
        <taxon>Pseudomonadati</taxon>
        <taxon>Pseudomonadota</taxon>
        <taxon>Betaproteobacteria</taxon>
        <taxon>Burkholderiales</taxon>
        <taxon>Burkholderiaceae</taxon>
        <taxon>Cupriavidus</taxon>
    </lineage>
</organism>
<feature type="region of interest" description="Disordered" evidence="2">
    <location>
        <begin position="295"/>
        <end position="315"/>
    </location>
</feature>
<evidence type="ECO:0008006" key="5">
    <source>
        <dbReference type="Google" id="ProtNLM"/>
    </source>
</evidence>
<dbReference type="Proteomes" id="UP000701702">
    <property type="component" value="Unassembled WGS sequence"/>
</dbReference>
<dbReference type="Pfam" id="PF12128">
    <property type="entry name" value="DUF3584"/>
    <property type="match status" value="1"/>
</dbReference>
<reference evidence="3 4" key="1">
    <citation type="submission" date="2021-08" db="EMBL/GenBank/DDBJ databases">
        <authorList>
            <person name="Peeters C."/>
        </authorList>
    </citation>
    <scope>NUCLEOTIDE SEQUENCE [LARGE SCALE GENOMIC DNA]</scope>
    <source>
        <strain evidence="3 4">LMG 23994</strain>
    </source>
</reference>
<proteinExistence type="predicted"/>
<keyword evidence="1" id="KW-0175">Coiled coil</keyword>
<sequence length="1225" mass="137705">MFLVNVGTNKQRPSRRITELDPRDGAAVVGPNGVGKTTTLRLTPLFYGHLPSQIIQIGHGQKSMPRFTLPTPESAIVFEYQRGPSEAHDLRLAVLRARRDNPDALEYRLFESGFRREIFVDENGTFLDDEGSKTAATNIGVAFSMKLDASEYRSIILNLQANTKQAHKLRQIAREYSFAPRAMPNLDRLVGSVVKEHVSFADLIQVAVGMVNEETSASSDSERNKLLLKQTKSEITDWIKNRRACEDANKVTPIVEDLESTIDRCYREEDDIRLLSAEVSALLDNKTKAFADVTARQDTAETQRQRQQESEQNIQSTLTTAFEQAQSNRRTAEQAYNDQATLKARFDKEDVAGWAKKQEGVQALNAERAGILQQRQVYSAEAAVIEDEIRAAREEIETTRDADLETLNQEAEENRERRAAQLESLNDQKSASLEAARGRHGEQTAANQEQLGDTRVALERAKIESERVEGPKDARALVDDLREQIDSIKDSLIGARSVVVTRSQESAAARERFTLLDQEVATVQEQIGRIESEIGHLERSLKPEDGTLLAAIRREPQENWEHFAKFVDPQHLTRTDLNPTFGGGPDPTTAFGWSIDVENLAMPAWADEEEIRKEIEEARRRLTAANTLQAETKTMREAASANVTSAREALHLAQSQVSVYEKNQATKELSLAKAREILEQAKKAEREQLADTISRLSKELKALKQAQEQYAASAKEEIAGIESRFGTEIWNAGTAAKKEANDFESRRDAIKKQAVNQVAALTARRNERLRAQNLDPEKLEQWDARRREIDATLRTLENKAVLIEQWRTWLNNNGPTELIRLEDVARDANTALSKADAAIKAHEDTVKRAVEAYRVQQKAFTESINDLDNQVKKLQMLEAELPPPKHADVSIDPSMTAAQLAINVSAAQSKLASTTRRIGELHNTIYNRLTAGDNNVKEFVERCVADVSNDRIEKARALVRCHRNIPNEIVANLNNTLRVILDTIERFHSAIQSFESDIKRFNKELGKGLQSVQQFERIRGLEIEMVTDFSDLGFMERLKQVSKFANDSHLTLGRAGQRRQVPDEAAEVVLHEFANTIASGGRLEVDLSQHIRIRGKVMENDVEKTFHRESELENVSSNGLTSIILITLLLGMLNMIRGKDAIYITWVTDEVGKFDGPNFIALMDMLRDNRIDVITASPDLNPRHYRKFAQRYRLEDMGVIRTFAVPKHDIASTGEIMTIAAGGAQ</sequence>
<protein>
    <recommendedName>
        <fullName evidence="5">ATP-binding protein</fullName>
    </recommendedName>
</protein>
<evidence type="ECO:0000313" key="4">
    <source>
        <dbReference type="Proteomes" id="UP000701702"/>
    </source>
</evidence>
<comment type="caution">
    <text evidence="3">The sequence shown here is derived from an EMBL/GenBank/DDBJ whole genome shotgun (WGS) entry which is preliminary data.</text>
</comment>
<feature type="coiled-coil region" evidence="1">
    <location>
        <begin position="667"/>
        <end position="716"/>
    </location>
</feature>
<dbReference type="RefSeq" id="WP_223999796.1">
    <property type="nucleotide sequence ID" value="NZ_CAJZAF010000003.1"/>
</dbReference>
<keyword evidence="4" id="KW-1185">Reference proteome</keyword>
<evidence type="ECO:0000256" key="2">
    <source>
        <dbReference type="SAM" id="MobiDB-lite"/>
    </source>
</evidence>
<dbReference type="InterPro" id="IPR021979">
    <property type="entry name" value="DUF3584"/>
</dbReference>
<feature type="region of interest" description="Disordered" evidence="2">
    <location>
        <begin position="422"/>
        <end position="453"/>
    </location>
</feature>
<gene>
    <name evidence="3" type="ORF">LMG23994_00692</name>
</gene>
<dbReference type="EMBL" id="CAJZAF010000003">
    <property type="protein sequence ID" value="CAG9165421.1"/>
    <property type="molecule type" value="Genomic_DNA"/>
</dbReference>
<accession>A0ABN7XZ37</accession>
<feature type="compositionally biased region" description="Basic and acidic residues" evidence="2">
    <location>
        <begin position="298"/>
        <end position="309"/>
    </location>
</feature>